<dbReference type="InterPro" id="IPR012906">
    <property type="entry name" value="PaaX-like_N"/>
</dbReference>
<dbReference type="PANTHER" id="PTHR30319">
    <property type="entry name" value="PHENYLACETIC ACID REGULATOR-RELATED TRANSCRIPTIONAL REPRESSOR"/>
    <property type="match status" value="1"/>
</dbReference>
<dbReference type="Pfam" id="PF20803">
    <property type="entry name" value="PaaX_M"/>
    <property type="match status" value="1"/>
</dbReference>
<evidence type="ECO:0000259" key="2">
    <source>
        <dbReference type="Pfam" id="PF08223"/>
    </source>
</evidence>
<feature type="domain" description="Transcriptional repressor PaaX-like N-terminal" evidence="1">
    <location>
        <begin position="31"/>
        <end position="96"/>
    </location>
</feature>
<evidence type="ECO:0000259" key="3">
    <source>
        <dbReference type="Pfam" id="PF20803"/>
    </source>
</evidence>
<dbReference type="AlphaFoldDB" id="A0A5C4QK70"/>
<dbReference type="EMBL" id="VDFY01000208">
    <property type="protein sequence ID" value="TNH24993.1"/>
    <property type="molecule type" value="Genomic_DNA"/>
</dbReference>
<dbReference type="PANTHER" id="PTHR30319:SF1">
    <property type="entry name" value="TRANSCRIPTIONAL REPRESSOR PAAX"/>
    <property type="match status" value="1"/>
</dbReference>
<proteinExistence type="predicted"/>
<gene>
    <name evidence="4" type="ORF">FHG89_24235</name>
</gene>
<feature type="domain" description="Transcriptional repressor PaaX-like central Cas2-like" evidence="3">
    <location>
        <begin position="117"/>
        <end position="194"/>
    </location>
</feature>
<dbReference type="OrthoDB" id="2270427at2"/>
<evidence type="ECO:0000313" key="4">
    <source>
        <dbReference type="EMBL" id="TNH24993.1"/>
    </source>
</evidence>
<keyword evidence="5" id="KW-1185">Reference proteome</keyword>
<protein>
    <submittedName>
        <fullName evidence="4">PaaX family transcriptional regulator</fullName>
    </submittedName>
</protein>
<evidence type="ECO:0000259" key="1">
    <source>
        <dbReference type="Pfam" id="PF07848"/>
    </source>
</evidence>
<dbReference type="InterPro" id="IPR048846">
    <property type="entry name" value="PaaX-like_central"/>
</dbReference>
<dbReference type="RefSeq" id="WP_139586711.1">
    <property type="nucleotide sequence ID" value="NZ_VDFY01000208.1"/>
</dbReference>
<dbReference type="GO" id="GO:0006351">
    <property type="term" value="P:DNA-templated transcription"/>
    <property type="evidence" value="ECO:0007669"/>
    <property type="project" value="TreeGrafter"/>
</dbReference>
<dbReference type="Gene3D" id="1.10.10.10">
    <property type="entry name" value="Winged helix-like DNA-binding domain superfamily/Winged helix DNA-binding domain"/>
    <property type="match status" value="1"/>
</dbReference>
<dbReference type="Proteomes" id="UP000306145">
    <property type="component" value="Unassembled WGS sequence"/>
</dbReference>
<dbReference type="Gene3D" id="1.20.58.1460">
    <property type="match status" value="1"/>
</dbReference>
<reference evidence="4 5" key="1">
    <citation type="submission" date="2019-06" db="EMBL/GenBank/DDBJ databases">
        <title>Micromonospora ordensis sp. nov., isolated from deep marine sediment.</title>
        <authorList>
            <person name="Veyisoglu A."/>
            <person name="Carro L."/>
            <person name="Klenk H.-P."/>
            <person name="Sahin N."/>
        </authorList>
    </citation>
    <scope>NUCLEOTIDE SEQUENCE [LARGE SCALE GENOMIC DNA]</scope>
    <source>
        <strain evidence="4 5">S2509</strain>
    </source>
</reference>
<dbReference type="Gene3D" id="3.30.70.2650">
    <property type="match status" value="1"/>
</dbReference>
<dbReference type="Pfam" id="PF08223">
    <property type="entry name" value="PaaX_C"/>
    <property type="match status" value="1"/>
</dbReference>
<feature type="domain" description="Transcriptional repressor PaaX-like C-terminal" evidence="2">
    <location>
        <begin position="202"/>
        <end position="290"/>
    </location>
</feature>
<comment type="caution">
    <text evidence="4">The sequence shown here is derived from an EMBL/GenBank/DDBJ whole genome shotgun (WGS) entry which is preliminary data.</text>
</comment>
<name>A0A5C4QK70_9ACTN</name>
<organism evidence="4 5">
    <name type="scientific">Micromonospora orduensis</name>
    <dbReference type="NCBI Taxonomy" id="1420891"/>
    <lineage>
        <taxon>Bacteria</taxon>
        <taxon>Bacillati</taxon>
        <taxon>Actinomycetota</taxon>
        <taxon>Actinomycetes</taxon>
        <taxon>Micromonosporales</taxon>
        <taxon>Micromonosporaceae</taxon>
        <taxon>Micromonospora</taxon>
    </lineage>
</organism>
<dbReference type="InterPro" id="IPR036388">
    <property type="entry name" value="WH-like_DNA-bd_sf"/>
</dbReference>
<accession>A0A5C4QK70</accession>
<dbReference type="Pfam" id="PF07848">
    <property type="entry name" value="PaaX"/>
    <property type="match status" value="1"/>
</dbReference>
<sequence>MASPFDIEEIYPDDGEHSLRLPRRQAGNSPQGVAVTLLADYTVRTRAALPSAAIVALLAESGVTTAGARTAISRLSRRGVLEGSRHGRRSSYRLSRAAAANLSAGAQWILTSTAATTSWDGCWTTVAFSLPQDRSAQRRALRGQLRWLGYAPLYDGLWISPYELTSPARELLGQLAAGRVTVFRGRQSALDTTSQRAPIEAWDIDAISGHYEVFLRRWTPLVPLVRSGRVDGAAAVRARTEVMDTFRRFPILDPRLPLELLPARWPRQPARELFAAVYDGLAEPAERHVRAVVARFIDSGEPGVRAHTTTDLVTGVRGDESPGEGCRDGAAG</sequence>
<dbReference type="InterPro" id="IPR013225">
    <property type="entry name" value="PaaX_C"/>
</dbReference>
<evidence type="ECO:0000313" key="5">
    <source>
        <dbReference type="Proteomes" id="UP000306145"/>
    </source>
</evidence>